<keyword evidence="4" id="KW-1185">Reference proteome</keyword>
<protein>
    <recommendedName>
        <fullName evidence="2">PD-(D/E)XK nuclease-like domain-containing protein</fullName>
    </recommendedName>
</protein>
<sequence length="477" mass="54415">MGSQAEHSTRIENWVNETLKTNLSLYCWESFQETPGHIRPPKGCMPTPPSSDLNMQREESPSKKRRIDNDVFETPTTDTRLEPYDIDRTPRSNTSNEVNFPYRLANTSRFSTNPSSTTSSARHSTSSSRTQRSRSPTKRTQNLQALEKPIRYVALKDNATDQLPTDVQLLYNRIYDITVEHDAIFPHYARKEISDAIRRTKKDSWFYRERTSEEGKVQKVDEHVARSRALAELQTLKDIESEAHDCLYLGRAEAAWNLDVHGPLLKLALAQHHCVKKELVTTARIASPFLPPMSIRGNSVESKMIDLVLVLGFDDETSDSDKRLAELIREKVWSQPGDKQFVNQTQYPPLQFRPVAVSIETKAAGSAEEGRLQLGVWTTAWHQRMNDFFDSGSTKPRERAKPSIVTMPLLLIVEHDWKLFFACDRGDRLEIVGEMSVGDTSTLIGLYTIVAVLRQLADWVDSTFRNWIIDALDLPEP</sequence>
<feature type="compositionally biased region" description="Polar residues" evidence="1">
    <location>
        <begin position="105"/>
        <end position="114"/>
    </location>
</feature>
<dbReference type="Proteomes" id="UP000777438">
    <property type="component" value="Unassembled WGS sequence"/>
</dbReference>
<dbReference type="InterPro" id="IPR046797">
    <property type="entry name" value="PDDEXK_12"/>
</dbReference>
<feature type="region of interest" description="Disordered" evidence="1">
    <location>
        <begin position="36"/>
        <end position="145"/>
    </location>
</feature>
<dbReference type="EMBL" id="JAGPYM010000024">
    <property type="protein sequence ID" value="KAH6881068.1"/>
    <property type="molecule type" value="Genomic_DNA"/>
</dbReference>
<comment type="caution">
    <text evidence="3">The sequence shown here is derived from an EMBL/GenBank/DDBJ whole genome shotgun (WGS) entry which is preliminary data.</text>
</comment>
<dbReference type="AlphaFoldDB" id="A0A9P9ANL2"/>
<evidence type="ECO:0000313" key="3">
    <source>
        <dbReference type="EMBL" id="KAH6881068.1"/>
    </source>
</evidence>
<reference evidence="3 4" key="1">
    <citation type="journal article" date="2021" name="Nat. Commun.">
        <title>Genetic determinants of endophytism in the Arabidopsis root mycobiome.</title>
        <authorList>
            <person name="Mesny F."/>
            <person name="Miyauchi S."/>
            <person name="Thiergart T."/>
            <person name="Pickel B."/>
            <person name="Atanasova L."/>
            <person name="Karlsson M."/>
            <person name="Huettel B."/>
            <person name="Barry K.W."/>
            <person name="Haridas S."/>
            <person name="Chen C."/>
            <person name="Bauer D."/>
            <person name="Andreopoulos W."/>
            <person name="Pangilinan J."/>
            <person name="LaButti K."/>
            <person name="Riley R."/>
            <person name="Lipzen A."/>
            <person name="Clum A."/>
            <person name="Drula E."/>
            <person name="Henrissat B."/>
            <person name="Kohler A."/>
            <person name="Grigoriev I.V."/>
            <person name="Martin F.M."/>
            <person name="Hacquard S."/>
        </authorList>
    </citation>
    <scope>NUCLEOTIDE SEQUENCE [LARGE SCALE GENOMIC DNA]</scope>
    <source>
        <strain evidence="3 4">MPI-CAGE-CH-0241</strain>
    </source>
</reference>
<organism evidence="3 4">
    <name type="scientific">Thelonectria olida</name>
    <dbReference type="NCBI Taxonomy" id="1576542"/>
    <lineage>
        <taxon>Eukaryota</taxon>
        <taxon>Fungi</taxon>
        <taxon>Dikarya</taxon>
        <taxon>Ascomycota</taxon>
        <taxon>Pezizomycotina</taxon>
        <taxon>Sordariomycetes</taxon>
        <taxon>Hypocreomycetidae</taxon>
        <taxon>Hypocreales</taxon>
        <taxon>Nectriaceae</taxon>
        <taxon>Thelonectria</taxon>
    </lineage>
</organism>
<accession>A0A9P9ANL2</accession>
<name>A0A9P9ANL2_9HYPO</name>
<evidence type="ECO:0000313" key="4">
    <source>
        <dbReference type="Proteomes" id="UP000777438"/>
    </source>
</evidence>
<evidence type="ECO:0000256" key="1">
    <source>
        <dbReference type="SAM" id="MobiDB-lite"/>
    </source>
</evidence>
<gene>
    <name evidence="3" type="ORF">B0T10DRAFT_494742</name>
</gene>
<dbReference type="OrthoDB" id="5244165at2759"/>
<dbReference type="Pfam" id="PF20516">
    <property type="entry name" value="PDDEXK_12"/>
    <property type="match status" value="1"/>
</dbReference>
<evidence type="ECO:0000259" key="2">
    <source>
        <dbReference type="Pfam" id="PF20516"/>
    </source>
</evidence>
<feature type="domain" description="PD-(D/E)XK nuclease-like" evidence="2">
    <location>
        <begin position="216"/>
        <end position="465"/>
    </location>
</feature>
<feature type="compositionally biased region" description="Low complexity" evidence="1">
    <location>
        <begin position="115"/>
        <end position="130"/>
    </location>
</feature>
<feature type="compositionally biased region" description="Basic and acidic residues" evidence="1">
    <location>
        <begin position="79"/>
        <end position="90"/>
    </location>
</feature>
<proteinExistence type="predicted"/>